<dbReference type="EMBL" id="CP012752">
    <property type="protein sequence ID" value="ALG07692.1"/>
    <property type="molecule type" value="Genomic_DNA"/>
</dbReference>
<dbReference type="EMBL" id="CP012752">
    <property type="protein sequence ID" value="ALG07636.1"/>
    <property type="molecule type" value="Genomic_DNA"/>
</dbReference>
<dbReference type="STRING" id="860235.AOZ06_12615"/>
<reference evidence="2 3" key="1">
    <citation type="submission" date="2015-07" db="EMBL/GenBank/DDBJ databases">
        <title>Genome sequencing of Kibdelosporangium phytohabitans.</title>
        <authorList>
            <person name="Qin S."/>
            <person name="Xing K."/>
        </authorList>
    </citation>
    <scope>NUCLEOTIDE SEQUENCE [LARGE SCALE GENOMIC DNA]</scope>
    <source>
        <strain evidence="2 3">KLBMP1111</strain>
    </source>
</reference>
<organism evidence="2 3">
    <name type="scientific">Kibdelosporangium phytohabitans</name>
    <dbReference type="NCBI Taxonomy" id="860235"/>
    <lineage>
        <taxon>Bacteria</taxon>
        <taxon>Bacillati</taxon>
        <taxon>Actinomycetota</taxon>
        <taxon>Actinomycetes</taxon>
        <taxon>Pseudonocardiales</taxon>
        <taxon>Pseudonocardiaceae</taxon>
        <taxon>Kibdelosporangium</taxon>
    </lineage>
</organism>
<protein>
    <submittedName>
        <fullName evidence="2">Uncharacterized protein</fullName>
    </submittedName>
</protein>
<keyword evidence="3" id="KW-1185">Reference proteome</keyword>
<dbReference type="AlphaFoldDB" id="A0A0N9HS01"/>
<sequence>MDRNTYASNLASLAMQIVGAVHFGGPAAVQAAIGAARSLTAPRDIHTEDAIIVILAAIASPDQTRSGILTTVRRLDGDPLGLVPGKPSHYRSNLLAVEMAIRGALPASALNPRERVDVIESLRARGLTREQIAHHLNSEPHHVDQWAGHQTHRTAA</sequence>
<dbReference type="RefSeq" id="WP_054289602.1">
    <property type="nucleotide sequence ID" value="NZ_CP012752.1"/>
</dbReference>
<accession>A0A0N9HS01</accession>
<dbReference type="KEGG" id="kphy:AOZ06_12615"/>
<dbReference type="OrthoDB" id="10003523at2"/>
<name>A0A0N9HS01_9PSEU</name>
<evidence type="ECO:0000313" key="3">
    <source>
        <dbReference type="Proteomes" id="UP000063699"/>
    </source>
</evidence>
<dbReference type="KEGG" id="kphy:AOZ06_12935"/>
<proteinExistence type="predicted"/>
<dbReference type="Proteomes" id="UP000063699">
    <property type="component" value="Chromosome"/>
</dbReference>
<gene>
    <name evidence="1" type="ORF">AOZ06_12615</name>
    <name evidence="2" type="ORF">AOZ06_12935</name>
</gene>
<evidence type="ECO:0000313" key="1">
    <source>
        <dbReference type="EMBL" id="ALG07636.1"/>
    </source>
</evidence>
<evidence type="ECO:0000313" key="2">
    <source>
        <dbReference type="EMBL" id="ALG07692.1"/>
    </source>
</evidence>